<dbReference type="EMBL" id="DF973197">
    <property type="protein sequence ID" value="GAU19290.1"/>
    <property type="molecule type" value="Genomic_DNA"/>
</dbReference>
<protein>
    <submittedName>
        <fullName evidence="2">Uncharacterized protein</fullName>
    </submittedName>
</protein>
<reference evidence="3" key="1">
    <citation type="journal article" date="2017" name="Front. Plant Sci.">
        <title>Climate Clever Clovers: New Paradigm to Reduce the Environmental Footprint of Ruminants by Breeding Low Methanogenic Forages Utilizing Haplotype Variation.</title>
        <authorList>
            <person name="Kaur P."/>
            <person name="Appels R."/>
            <person name="Bayer P.E."/>
            <person name="Keeble-Gagnere G."/>
            <person name="Wang J."/>
            <person name="Hirakawa H."/>
            <person name="Shirasawa K."/>
            <person name="Vercoe P."/>
            <person name="Stefanova K."/>
            <person name="Durmic Z."/>
            <person name="Nichols P."/>
            <person name="Revell C."/>
            <person name="Isobe S.N."/>
            <person name="Edwards D."/>
            <person name="Erskine W."/>
        </authorList>
    </citation>
    <scope>NUCLEOTIDE SEQUENCE [LARGE SCALE GENOMIC DNA]</scope>
    <source>
        <strain evidence="3">cv. Daliak</strain>
    </source>
</reference>
<evidence type="ECO:0000313" key="3">
    <source>
        <dbReference type="Proteomes" id="UP000242715"/>
    </source>
</evidence>
<feature type="compositionally biased region" description="Low complexity" evidence="1">
    <location>
        <begin position="125"/>
        <end position="135"/>
    </location>
</feature>
<dbReference type="OrthoDB" id="272985at2759"/>
<gene>
    <name evidence="2" type="ORF">TSUD_335760</name>
</gene>
<proteinExistence type="predicted"/>
<accession>A0A2Z6M337</accession>
<name>A0A2Z6M337_TRISU</name>
<keyword evidence="3" id="KW-1185">Reference proteome</keyword>
<dbReference type="AlphaFoldDB" id="A0A2Z6M337"/>
<evidence type="ECO:0000256" key="1">
    <source>
        <dbReference type="SAM" id="MobiDB-lite"/>
    </source>
</evidence>
<feature type="region of interest" description="Disordered" evidence="1">
    <location>
        <begin position="89"/>
        <end position="140"/>
    </location>
</feature>
<sequence length="528" mass="56527">MDWTWALFGKPGKGGISGPGLKMDLNANIGLTFTPIEWGNEQKHILSAIPQGKSVFITGSAGTAMQRIPSTSIATVRPPTGGDEQHVGPTYTLGTASPRVCTGPGVSATRSDRGRGRGSILTKRSSSSALAPSPAHMRKGQGEAIEFSTPYSNLYPLSYPTGTLGRFSLPTRDPVHPLKRIGSLLESEKEEYDLVAMESVTAAIESAVGLEESFHWLFLRMDVDISRLLARALAEQLPLLPSISFPFCLGTGPSYRSMGTSIDSAIGKVRHGITLSLGLSLAPGRAACSSCLWLGQLTLSSIECSYFTTIGWTAFEAGIVQDRSLSSLFISVGPGQANSSTFSLILSGRDARLFPQGVRAEVVYSRKVRGSGTIRPSLRKGNPGPPPVYSYAISITAKVSYPFDDPTSDVTPASPSQWNIPTILYPIPEEWIMKDFFLRCRCIVAGAVHNQRGAATFQLADFTMTFPTKSSSTPYRIAILFDSAVVGMVYPADGLSSVSDVLVFVGECLSGWLVFKSPVLVLLLVVVS</sequence>
<organism evidence="2 3">
    <name type="scientific">Trifolium subterraneum</name>
    <name type="common">Subterranean clover</name>
    <dbReference type="NCBI Taxonomy" id="3900"/>
    <lineage>
        <taxon>Eukaryota</taxon>
        <taxon>Viridiplantae</taxon>
        <taxon>Streptophyta</taxon>
        <taxon>Embryophyta</taxon>
        <taxon>Tracheophyta</taxon>
        <taxon>Spermatophyta</taxon>
        <taxon>Magnoliopsida</taxon>
        <taxon>eudicotyledons</taxon>
        <taxon>Gunneridae</taxon>
        <taxon>Pentapetalae</taxon>
        <taxon>rosids</taxon>
        <taxon>fabids</taxon>
        <taxon>Fabales</taxon>
        <taxon>Fabaceae</taxon>
        <taxon>Papilionoideae</taxon>
        <taxon>50 kb inversion clade</taxon>
        <taxon>NPAAA clade</taxon>
        <taxon>Hologalegina</taxon>
        <taxon>IRL clade</taxon>
        <taxon>Trifolieae</taxon>
        <taxon>Trifolium</taxon>
    </lineage>
</organism>
<evidence type="ECO:0000313" key="2">
    <source>
        <dbReference type="EMBL" id="GAU19290.1"/>
    </source>
</evidence>
<dbReference type="Proteomes" id="UP000242715">
    <property type="component" value="Unassembled WGS sequence"/>
</dbReference>